<feature type="compositionally biased region" description="Basic residues" evidence="1">
    <location>
        <begin position="408"/>
        <end position="420"/>
    </location>
</feature>
<sequence>MPTPSKRKSPAKTPPHKSVSKELYEKERAKANDFVAFMTSPSPSKSSVGSLRSKSASPSPSRRFAKGPAKTYSARDRSPLQKSKAQDTTTDTDAIIADDEEDENSVVPFLAIDTPTKLTPLWTDLEVAKSPAELMKLSAQKKAAAANKKQRSRGLSPNSHGRAIARSLSTPNTIKLVDEIVGRYNNNNVSPRKRSSAEDALSNAHNKRGAHSSPRGKFHKASVLTGGPVCRMIPTGSSPEKKRRALYSPLRHTSILMNRESLPDLKIVRENVTELKSNAVKQNAKEAVDDKSKADDSKVPSTARGRRSCPPKFYHDEVVDRKDRESPSRIDSPSYGLLPVKREKKSDVQSKKSAMNAVEKEQVDVKPAAGDSAADDSTAREQSAIIKSELATTTTKTEDNTDSSNNGGKKRRRSRARRHITAGFSLGNIEQLENALKTPKEEPADTTTSDESGKQKRRTIKKEILSNKELEEMMSKKRKQSAERKKKAAAKKEAAKLAADELEAALALQESGGGTLSIDEKANPPKEQNNLIVRLLTDSPSAGEEDSDGKKLSKRDALIDEHINRYTSSGNTAAIKRDAKGKIQSTNKGFADKKSANVRSGLKELTVNEAQNSENEVDAAGNDEQQVQLAEKEPVPELSAAKDQKQVLADEKQTTTMAENAEHQSTTDTSQPPSEPSAESSSSKQVEGTNTSPSKRTSSQSPGRAQLQAASSLEKVHALKTTPESPGGRAKRQAASSLEMFASPESPLRAKRLLAALHDDVPSPIDRTAAPESSELVKDVEDKKISEAPNNEVEEKDKVKEVAAMTENSLKNQSEERTLMADDDAATTEVVASENSQVAKESINTTVDNDETQSTKTGETIDTKKAMSKATPADIEVKTTQSDQLAENDVQKIVEGQTSDPTDATISQSPVGVPIVPTQVFDAIHRLAPVQEQASGSAALVHVAPHVHLVQATANSQAPSFLKRGQMCNDQLRFEQMMVDSQYQNAIRDYGNTVAEFNASNERLRQLQHEMLEFDAGLAPLRRGDGFGSPFHNESVSRTYHSEIISFKRRRYRPSHHVDVDDYTDRRHYSSRHRCGLRDERRLSRSQRRGRKSRRRERRHSDEDSIDESDEEFQSSRNDRKRPKSKVHRSIRNDDFCNDSESEQSPMTSRKMPRQRDQHRSREERDFNDKSDAEVNDSRRERLTVKDKPRKKRNDDLNSDEAGSVDSHHGSAVRSSKLKKKEKNHSHDDSSNRGRMESPGIRSKHNRHESPRRGARQTNSILESVSPVRTNVSRLESPRRAKSSQSSVLKDESSQSSVLKNVGNNVDSQKEESHASNANAHSNNSIDSRLSNNMSETKDSEDTKKETSGGQSYWLSADYSDSDWEGPMILPPPPI</sequence>
<feature type="compositionally biased region" description="Basic and acidic residues" evidence="1">
    <location>
        <begin position="19"/>
        <end position="31"/>
    </location>
</feature>
<organism evidence="2 3">
    <name type="scientific">Cyclotella atomus</name>
    <dbReference type="NCBI Taxonomy" id="382360"/>
    <lineage>
        <taxon>Eukaryota</taxon>
        <taxon>Sar</taxon>
        <taxon>Stramenopiles</taxon>
        <taxon>Ochrophyta</taxon>
        <taxon>Bacillariophyta</taxon>
        <taxon>Coscinodiscophyceae</taxon>
        <taxon>Thalassiosirophycidae</taxon>
        <taxon>Stephanodiscales</taxon>
        <taxon>Stephanodiscaceae</taxon>
        <taxon>Cyclotella</taxon>
    </lineage>
</organism>
<feature type="compositionally biased region" description="Acidic residues" evidence="1">
    <location>
        <begin position="1104"/>
        <end position="1113"/>
    </location>
</feature>
<feature type="compositionally biased region" description="Basic residues" evidence="1">
    <location>
        <begin position="205"/>
        <end position="220"/>
    </location>
</feature>
<dbReference type="EMBL" id="JALLPJ020000241">
    <property type="protein sequence ID" value="KAL3797750.1"/>
    <property type="molecule type" value="Genomic_DNA"/>
</dbReference>
<feature type="compositionally biased region" description="Basic residues" evidence="1">
    <location>
        <begin position="1"/>
        <end position="10"/>
    </location>
</feature>
<feature type="compositionally biased region" description="Basic and acidic residues" evidence="1">
    <location>
        <begin position="461"/>
        <end position="483"/>
    </location>
</feature>
<feature type="region of interest" description="Disordered" evidence="1">
    <location>
        <begin position="1068"/>
        <end position="1375"/>
    </location>
</feature>
<feature type="region of interest" description="Disordered" evidence="1">
    <location>
        <begin position="185"/>
        <end position="222"/>
    </location>
</feature>
<feature type="region of interest" description="Disordered" evidence="1">
    <location>
        <begin position="282"/>
        <end position="498"/>
    </location>
</feature>
<feature type="region of interest" description="Disordered" evidence="1">
    <location>
        <begin position="514"/>
        <end position="744"/>
    </location>
</feature>
<feature type="compositionally biased region" description="Basic and acidic residues" evidence="1">
    <location>
        <begin position="775"/>
        <end position="786"/>
    </location>
</feature>
<feature type="region of interest" description="Disordered" evidence="1">
    <location>
        <begin position="141"/>
        <end position="167"/>
    </location>
</feature>
<feature type="compositionally biased region" description="Polar residues" evidence="1">
    <location>
        <begin position="1326"/>
        <end position="1335"/>
    </location>
</feature>
<feature type="compositionally biased region" description="Basic and acidic residues" evidence="1">
    <location>
        <begin position="630"/>
        <end position="653"/>
    </location>
</feature>
<feature type="compositionally biased region" description="Basic and acidic residues" evidence="1">
    <location>
        <begin position="1225"/>
        <end position="1236"/>
    </location>
</feature>
<feature type="compositionally biased region" description="Basic and acidic residues" evidence="1">
    <location>
        <begin position="1336"/>
        <end position="1347"/>
    </location>
</feature>
<accession>A0ABD3QBK5</accession>
<feature type="compositionally biased region" description="Low complexity" evidence="1">
    <location>
        <begin position="40"/>
        <end position="62"/>
    </location>
</feature>
<feature type="compositionally biased region" description="Polar residues" evidence="1">
    <location>
        <begin position="1283"/>
        <end position="1307"/>
    </location>
</feature>
<comment type="caution">
    <text evidence="2">The sequence shown here is derived from an EMBL/GenBank/DDBJ whole genome shotgun (WGS) entry which is preliminary data.</text>
</comment>
<feature type="compositionally biased region" description="Low complexity" evidence="1">
    <location>
        <begin position="1315"/>
        <end position="1325"/>
    </location>
</feature>
<name>A0ABD3QBK5_9STRA</name>
<feature type="compositionally biased region" description="Polar residues" evidence="1">
    <location>
        <begin position="654"/>
        <end position="669"/>
    </location>
</feature>
<feature type="compositionally biased region" description="Basic residues" evidence="1">
    <location>
        <begin position="1119"/>
        <end position="1130"/>
    </location>
</feature>
<feature type="compositionally biased region" description="Low complexity" evidence="1">
    <location>
        <begin position="670"/>
        <end position="683"/>
    </location>
</feature>
<feature type="compositionally biased region" description="Basic and acidic residues" evidence="1">
    <location>
        <begin position="1154"/>
        <end position="1187"/>
    </location>
</feature>
<feature type="compositionally biased region" description="Basic residues" evidence="1">
    <location>
        <begin position="1084"/>
        <end position="1098"/>
    </location>
</feature>
<evidence type="ECO:0000313" key="3">
    <source>
        <dbReference type="Proteomes" id="UP001530400"/>
    </source>
</evidence>
<gene>
    <name evidence="2" type="ORF">ACHAWO_011220</name>
</gene>
<feature type="compositionally biased region" description="Polar residues" evidence="1">
    <location>
        <begin position="684"/>
        <end position="711"/>
    </location>
</feature>
<keyword evidence="3" id="KW-1185">Reference proteome</keyword>
<feature type="compositionally biased region" description="Basic and acidic residues" evidence="1">
    <location>
        <begin position="283"/>
        <end position="298"/>
    </location>
</feature>
<dbReference type="Proteomes" id="UP001530400">
    <property type="component" value="Unassembled WGS sequence"/>
</dbReference>
<proteinExistence type="predicted"/>
<feature type="compositionally biased region" description="Polar residues" evidence="1">
    <location>
        <begin position="1256"/>
        <end position="1274"/>
    </location>
</feature>
<feature type="region of interest" description="Disordered" evidence="1">
    <location>
        <begin position="1"/>
        <end position="100"/>
    </location>
</feature>
<reference evidence="2 3" key="1">
    <citation type="submission" date="2024-10" db="EMBL/GenBank/DDBJ databases">
        <title>Updated reference genomes for cyclostephanoid diatoms.</title>
        <authorList>
            <person name="Roberts W.R."/>
            <person name="Alverson A.J."/>
        </authorList>
    </citation>
    <scope>NUCLEOTIDE SEQUENCE [LARGE SCALE GENOMIC DNA]</scope>
    <source>
        <strain evidence="2 3">AJA010-31</strain>
    </source>
</reference>
<evidence type="ECO:0000256" key="1">
    <source>
        <dbReference type="SAM" id="MobiDB-lite"/>
    </source>
</evidence>
<feature type="region of interest" description="Disordered" evidence="1">
    <location>
        <begin position="762"/>
        <end position="796"/>
    </location>
</feature>
<feature type="compositionally biased region" description="Basic and acidic residues" evidence="1">
    <location>
        <begin position="313"/>
        <end position="328"/>
    </location>
</feature>
<evidence type="ECO:0000313" key="2">
    <source>
        <dbReference type="EMBL" id="KAL3797750.1"/>
    </source>
</evidence>
<feature type="compositionally biased region" description="Basic and acidic residues" evidence="1">
    <location>
        <begin position="548"/>
        <end position="564"/>
    </location>
</feature>
<feature type="compositionally biased region" description="Basic and acidic residues" evidence="1">
    <location>
        <begin position="340"/>
        <end position="350"/>
    </location>
</feature>
<protein>
    <submittedName>
        <fullName evidence="2">Uncharacterized protein</fullName>
    </submittedName>
</protein>